<accession>A0A9N8DVQ2</accession>
<protein>
    <submittedName>
        <fullName evidence="2">Uncharacterized protein</fullName>
    </submittedName>
</protein>
<keyword evidence="3" id="KW-1185">Reference proteome</keyword>
<sequence length="329" mass="36352">MGSLWQRTNHMRQSSASCRFRRPIHRSCASVLVSLIVLLSSSLISKHGVVVEAGNNNNNNYNQYNGQNYYGNNYNGGGGNYQNYNYNNNYNNNDDGGNNNNNADDGDDYYGNNDDGANNWNNDDNDDAGGNGNNANGDDANNNADGDDANGNGGGDAVQAEQAAYANADDDVFHWNSNVGFDGVSVMPISCINYNGGQMIKFQLFDSENSYQCHFSEIATFVVSIAHYMRGYFNYQALVNGKDFELPADAGYLNCVMLQETIQNDSPLYAKIGCVDRETFTSTKLQLHLYTDNQCSQKFDDGQTSRRHASKGYDINGYSFPTRVSFRPP</sequence>
<dbReference type="OrthoDB" id="41569at2759"/>
<organism evidence="2 3">
    <name type="scientific">Seminavis robusta</name>
    <dbReference type="NCBI Taxonomy" id="568900"/>
    <lineage>
        <taxon>Eukaryota</taxon>
        <taxon>Sar</taxon>
        <taxon>Stramenopiles</taxon>
        <taxon>Ochrophyta</taxon>
        <taxon>Bacillariophyta</taxon>
        <taxon>Bacillariophyceae</taxon>
        <taxon>Bacillariophycidae</taxon>
        <taxon>Naviculales</taxon>
        <taxon>Naviculaceae</taxon>
        <taxon>Seminavis</taxon>
    </lineage>
</organism>
<feature type="compositionally biased region" description="Low complexity" evidence="1">
    <location>
        <begin position="133"/>
        <end position="144"/>
    </location>
</feature>
<feature type="compositionally biased region" description="Low complexity" evidence="1">
    <location>
        <begin position="82"/>
        <end position="122"/>
    </location>
</feature>
<comment type="caution">
    <text evidence="2">The sequence shown here is derived from an EMBL/GenBank/DDBJ whole genome shotgun (WGS) entry which is preliminary data.</text>
</comment>
<dbReference type="EMBL" id="CAICTM010000407">
    <property type="protein sequence ID" value="CAB9509852.1"/>
    <property type="molecule type" value="Genomic_DNA"/>
</dbReference>
<dbReference type="AlphaFoldDB" id="A0A9N8DVQ2"/>
<dbReference type="Proteomes" id="UP001153069">
    <property type="component" value="Unassembled WGS sequence"/>
</dbReference>
<proteinExistence type="predicted"/>
<evidence type="ECO:0000313" key="3">
    <source>
        <dbReference type="Proteomes" id="UP001153069"/>
    </source>
</evidence>
<feature type="region of interest" description="Disordered" evidence="1">
    <location>
        <begin position="82"/>
        <end position="156"/>
    </location>
</feature>
<evidence type="ECO:0000313" key="2">
    <source>
        <dbReference type="EMBL" id="CAB9509852.1"/>
    </source>
</evidence>
<name>A0A9N8DVQ2_9STRA</name>
<reference evidence="2" key="1">
    <citation type="submission" date="2020-06" db="EMBL/GenBank/DDBJ databases">
        <authorList>
            <consortium name="Plant Systems Biology data submission"/>
        </authorList>
    </citation>
    <scope>NUCLEOTIDE SEQUENCE</scope>
    <source>
        <strain evidence="2">D6</strain>
    </source>
</reference>
<gene>
    <name evidence="2" type="ORF">SEMRO_408_G136800.1</name>
</gene>
<evidence type="ECO:0000256" key="1">
    <source>
        <dbReference type="SAM" id="MobiDB-lite"/>
    </source>
</evidence>